<keyword evidence="3" id="KW-0068">Autocatalytic cleavage</keyword>
<dbReference type="SUPFAM" id="SSF56235">
    <property type="entry name" value="N-terminal nucleophile aminohydrolases (Ntn hydrolases)"/>
    <property type="match status" value="1"/>
</dbReference>
<dbReference type="EMBL" id="SIHI01000001">
    <property type="protein sequence ID" value="TWT57847.1"/>
    <property type="molecule type" value="Genomic_DNA"/>
</dbReference>
<dbReference type="Proteomes" id="UP000317243">
    <property type="component" value="Unassembled WGS sequence"/>
</dbReference>
<gene>
    <name evidence="8" type="primary">iaaA</name>
    <name evidence="8" type="ORF">KOR42_12140</name>
</gene>
<keyword evidence="9" id="KW-1185">Reference proteome</keyword>
<dbReference type="PANTHER" id="PTHR10188">
    <property type="entry name" value="L-ASPARAGINASE"/>
    <property type="match status" value="1"/>
</dbReference>
<evidence type="ECO:0000256" key="1">
    <source>
        <dbReference type="ARBA" id="ARBA00022670"/>
    </source>
</evidence>
<dbReference type="Pfam" id="PF01112">
    <property type="entry name" value="Asparaginase_2"/>
    <property type="match status" value="1"/>
</dbReference>
<reference evidence="8 9" key="1">
    <citation type="submission" date="2019-02" db="EMBL/GenBank/DDBJ databases">
        <title>Deep-cultivation of Planctomycetes and their phenomic and genomic characterization uncovers novel biology.</title>
        <authorList>
            <person name="Wiegand S."/>
            <person name="Jogler M."/>
            <person name="Boedeker C."/>
            <person name="Pinto D."/>
            <person name="Vollmers J."/>
            <person name="Rivas-Marin E."/>
            <person name="Kohn T."/>
            <person name="Peeters S.H."/>
            <person name="Heuer A."/>
            <person name="Rast P."/>
            <person name="Oberbeckmann S."/>
            <person name="Bunk B."/>
            <person name="Jeske O."/>
            <person name="Meyerdierks A."/>
            <person name="Storesund J.E."/>
            <person name="Kallscheuer N."/>
            <person name="Luecker S."/>
            <person name="Lage O.M."/>
            <person name="Pohl T."/>
            <person name="Merkel B.J."/>
            <person name="Hornburger P."/>
            <person name="Mueller R.-W."/>
            <person name="Bruemmer F."/>
            <person name="Labrenz M."/>
            <person name="Spormann A.M."/>
            <person name="Op Den Camp H."/>
            <person name="Overmann J."/>
            <person name="Amann R."/>
            <person name="Jetten M.S.M."/>
            <person name="Mascher T."/>
            <person name="Medema M.H."/>
            <person name="Devos D.P."/>
            <person name="Kaster A.-K."/>
            <person name="Ovreas L."/>
            <person name="Rohde M."/>
            <person name="Galperin M.Y."/>
            <person name="Jogler C."/>
        </authorList>
    </citation>
    <scope>NUCLEOTIDE SEQUENCE [LARGE SCALE GENOMIC DNA]</scope>
    <source>
        <strain evidence="8 9">KOR42</strain>
    </source>
</reference>
<evidence type="ECO:0000256" key="6">
    <source>
        <dbReference type="PIRSR" id="PIRSR600246-2"/>
    </source>
</evidence>
<evidence type="ECO:0000256" key="4">
    <source>
        <dbReference type="ARBA" id="ARBA00069124"/>
    </source>
</evidence>
<organism evidence="8 9">
    <name type="scientific">Thalassoglobus neptunius</name>
    <dbReference type="NCBI Taxonomy" id="1938619"/>
    <lineage>
        <taxon>Bacteria</taxon>
        <taxon>Pseudomonadati</taxon>
        <taxon>Planctomycetota</taxon>
        <taxon>Planctomycetia</taxon>
        <taxon>Planctomycetales</taxon>
        <taxon>Planctomycetaceae</taxon>
        <taxon>Thalassoglobus</taxon>
    </lineage>
</organism>
<keyword evidence="1" id="KW-0645">Protease</keyword>
<comment type="caution">
    <text evidence="8">The sequence shown here is derived from an EMBL/GenBank/DDBJ whole genome shotgun (WGS) entry which is preliminary data.</text>
</comment>
<evidence type="ECO:0000256" key="5">
    <source>
        <dbReference type="PIRSR" id="PIRSR600246-1"/>
    </source>
</evidence>
<dbReference type="FunFam" id="3.60.20.30:FF:000001">
    <property type="entry name" value="Isoaspartyl peptidase/L-asparaginase"/>
    <property type="match status" value="1"/>
</dbReference>
<feature type="binding site" evidence="6">
    <location>
        <begin position="278"/>
        <end position="281"/>
    </location>
    <ligand>
        <name>substrate</name>
    </ligand>
</feature>
<dbReference type="AlphaFoldDB" id="A0A5C5X3Z7"/>
<evidence type="ECO:0000313" key="8">
    <source>
        <dbReference type="EMBL" id="TWT57847.1"/>
    </source>
</evidence>
<dbReference type="Gene3D" id="3.60.20.30">
    <property type="entry name" value="(Glycosyl)asparaginase"/>
    <property type="match status" value="1"/>
</dbReference>
<proteinExistence type="predicted"/>
<feature type="active site" description="Nucleophile" evidence="5">
    <location>
        <position position="250"/>
    </location>
</feature>
<dbReference type="GO" id="GO:0008233">
    <property type="term" value="F:peptidase activity"/>
    <property type="evidence" value="ECO:0007669"/>
    <property type="project" value="UniProtKB-KW"/>
</dbReference>
<feature type="binding site" evidence="6">
    <location>
        <begin position="301"/>
        <end position="304"/>
    </location>
    <ligand>
        <name>substrate</name>
    </ligand>
</feature>
<dbReference type="GO" id="GO:0016811">
    <property type="term" value="F:hydrolase activity, acting on carbon-nitrogen (but not peptide) bonds, in linear amides"/>
    <property type="evidence" value="ECO:0007669"/>
    <property type="project" value="UniProtKB-ARBA"/>
</dbReference>
<feature type="site" description="Cleavage; by autolysis" evidence="7">
    <location>
        <begin position="249"/>
        <end position="250"/>
    </location>
</feature>
<keyword evidence="2 8" id="KW-0378">Hydrolase</keyword>
<name>A0A5C5X3Z7_9PLAN</name>
<protein>
    <recommendedName>
        <fullName evidence="4">Isoaspartyl peptidase</fullName>
    </recommendedName>
</protein>
<evidence type="ECO:0000256" key="7">
    <source>
        <dbReference type="PIRSR" id="PIRSR600246-3"/>
    </source>
</evidence>
<dbReference type="GO" id="GO:0006508">
    <property type="term" value="P:proteolysis"/>
    <property type="evidence" value="ECO:0007669"/>
    <property type="project" value="UniProtKB-KW"/>
</dbReference>
<dbReference type="InterPro" id="IPR029055">
    <property type="entry name" value="Ntn_hydrolases_N"/>
</dbReference>
<dbReference type="InterPro" id="IPR000246">
    <property type="entry name" value="Peptidase_T2"/>
</dbReference>
<dbReference type="PANTHER" id="PTHR10188:SF6">
    <property type="entry name" value="N(4)-(BETA-N-ACETYLGLUCOSAMINYL)-L-ASPARAGINASE"/>
    <property type="match status" value="1"/>
</dbReference>
<evidence type="ECO:0000256" key="3">
    <source>
        <dbReference type="ARBA" id="ARBA00022813"/>
    </source>
</evidence>
<accession>A0A5C5X3Z7</accession>
<dbReference type="CDD" id="cd04701">
    <property type="entry name" value="Asparaginase_2"/>
    <property type="match status" value="1"/>
</dbReference>
<sequence length="381" mass="40867">MKRHNRSQPLRKGRVLMPNIAKFFSIPSHLQPRMEPHMQRSLRDKSQMLRAALLIIATFSGINFGAAEIAMAQPEESEKDAQYAIVIHGGAGGVPTSPEWIEQRTQVLNQALELGSTMLKEGRSSLETVEAVVRILEDSEHFNAGRGAVCNAEGKHELDATIMDGRNRATGAVGGVSIVKNPISLARLVMTETPHVLLVTAGAEEFARKFEEDASIEIVPNTYFATEHQRQAIERTKKALEQQEDDSMGTVGCVALDKSGNIAAATSTGGLTNKAFGRIGDSPIAGAGTFADNATCGVSCTGVGEDFIRNAIAYDISARMSYKGSSLQDAVREVLNSTDHPIRGGVIAIDHTGNIVIGFNTPGMSRAAADSNGRFEVHVKD</sequence>
<evidence type="ECO:0000256" key="2">
    <source>
        <dbReference type="ARBA" id="ARBA00022801"/>
    </source>
</evidence>
<evidence type="ECO:0000313" key="9">
    <source>
        <dbReference type="Proteomes" id="UP000317243"/>
    </source>
</evidence>